<proteinExistence type="predicted"/>
<evidence type="ECO:0000256" key="3">
    <source>
        <dbReference type="ARBA" id="ARBA00022475"/>
    </source>
</evidence>
<dbReference type="InterPro" id="IPR005829">
    <property type="entry name" value="Sugar_transporter_CS"/>
</dbReference>
<keyword evidence="2" id="KW-0813">Transport</keyword>
<feature type="non-terminal residue" evidence="10">
    <location>
        <position position="430"/>
    </location>
</feature>
<organism evidence="10 11">
    <name type="scientific">Drosophila rubida</name>
    <dbReference type="NCBI Taxonomy" id="30044"/>
    <lineage>
        <taxon>Eukaryota</taxon>
        <taxon>Metazoa</taxon>
        <taxon>Ecdysozoa</taxon>
        <taxon>Arthropoda</taxon>
        <taxon>Hexapoda</taxon>
        <taxon>Insecta</taxon>
        <taxon>Pterygota</taxon>
        <taxon>Neoptera</taxon>
        <taxon>Endopterygota</taxon>
        <taxon>Diptera</taxon>
        <taxon>Brachycera</taxon>
        <taxon>Muscomorpha</taxon>
        <taxon>Ephydroidea</taxon>
        <taxon>Drosophilidae</taxon>
        <taxon>Drosophila</taxon>
    </lineage>
</organism>
<sequence length="430" mass="47482">ICIAHGIGIGWFAPTMRKMQTEESPMNFMATVSEVSWVGSCLGIGAMTGNALMGVILPYLGSKLCLLLIAIPQTCYWLLVYFAESVEYLYVGRFLGGLCSGGMYIVHSMFLSEISDPKIRGTLGAIMMLSVNIGVLLGNIMGTHMPFSITPFVVLLFPIMYFVFTLIFIPESPVHLIKKGKLNEAEKSFRFYKNIQDYNRAAALEEFADMQQKLTDDSKQSSSVTIKDYLSRSAFRAYASAAVLLIVNQFSGIFSMVSYMSDIFDLSGSTMDPDTCTIIIGIVQILGTYATALLCDVWGRRLLLVVSSGGVAVSLFGFGFFTYFALRHDLSDWSWVPLVLMSLCIFMGNIGLVGCFFMALVEMYPIRGRATSISVVICGFFVFVMLNILPICMAEWGLPATMWSCAGVSAFGFIYFVTFLKETKGKSMLE</sequence>
<dbReference type="AlphaFoldDB" id="A0AAD4K5N6"/>
<feature type="non-terminal residue" evidence="10">
    <location>
        <position position="1"/>
    </location>
</feature>
<accession>A0AAD4K5N6</accession>
<keyword evidence="7 8" id="KW-0472">Membrane</keyword>
<evidence type="ECO:0000256" key="8">
    <source>
        <dbReference type="SAM" id="Phobius"/>
    </source>
</evidence>
<feature type="transmembrane region" description="Helical" evidence="8">
    <location>
        <begin position="373"/>
        <end position="394"/>
    </location>
</feature>
<dbReference type="InterPro" id="IPR044775">
    <property type="entry name" value="MFS_ERD6/Tret1-like"/>
</dbReference>
<keyword evidence="5 8" id="KW-0812">Transmembrane</keyword>
<evidence type="ECO:0000313" key="11">
    <source>
        <dbReference type="Proteomes" id="UP001200034"/>
    </source>
</evidence>
<feature type="transmembrane region" description="Helical" evidence="8">
    <location>
        <begin position="35"/>
        <end position="57"/>
    </location>
</feature>
<evidence type="ECO:0000256" key="2">
    <source>
        <dbReference type="ARBA" id="ARBA00022448"/>
    </source>
</evidence>
<keyword evidence="11" id="KW-1185">Reference proteome</keyword>
<comment type="caution">
    <text evidence="10">The sequence shown here is derived from an EMBL/GenBank/DDBJ whole genome shotgun (WGS) entry which is preliminary data.</text>
</comment>
<feature type="transmembrane region" description="Helical" evidence="8">
    <location>
        <begin position="64"/>
        <end position="83"/>
    </location>
</feature>
<feature type="domain" description="Major facilitator superfamily (MFS) profile" evidence="9">
    <location>
        <begin position="1"/>
        <end position="424"/>
    </location>
</feature>
<dbReference type="InterPro" id="IPR050549">
    <property type="entry name" value="MFS_Trehalose_Transporter"/>
</dbReference>
<feature type="transmembrane region" description="Helical" evidence="8">
    <location>
        <begin position="123"/>
        <end position="141"/>
    </location>
</feature>
<evidence type="ECO:0000313" key="10">
    <source>
        <dbReference type="EMBL" id="KAH8377878.1"/>
    </source>
</evidence>
<keyword evidence="6 8" id="KW-1133">Transmembrane helix</keyword>
<dbReference type="Pfam" id="PF00083">
    <property type="entry name" value="Sugar_tr"/>
    <property type="match status" value="1"/>
</dbReference>
<dbReference type="PANTHER" id="PTHR48021">
    <property type="match status" value="1"/>
</dbReference>
<feature type="transmembrane region" description="Helical" evidence="8">
    <location>
        <begin position="277"/>
        <end position="295"/>
    </location>
</feature>
<dbReference type="SUPFAM" id="SSF103473">
    <property type="entry name" value="MFS general substrate transporter"/>
    <property type="match status" value="1"/>
</dbReference>
<protein>
    <recommendedName>
        <fullName evidence="9">Major facilitator superfamily (MFS) profile domain-containing protein</fullName>
    </recommendedName>
</protein>
<evidence type="ECO:0000259" key="9">
    <source>
        <dbReference type="PROSITE" id="PS50850"/>
    </source>
</evidence>
<feature type="transmembrane region" description="Helical" evidence="8">
    <location>
        <begin position="400"/>
        <end position="420"/>
    </location>
</feature>
<dbReference type="PANTHER" id="PTHR48021:SF33">
    <property type="entry name" value="AT22075P-RELATED"/>
    <property type="match status" value="1"/>
</dbReference>
<evidence type="ECO:0000256" key="1">
    <source>
        <dbReference type="ARBA" id="ARBA00004651"/>
    </source>
</evidence>
<keyword evidence="3" id="KW-1003">Cell membrane</keyword>
<dbReference type="FunFam" id="1.20.1250.20:FF:000218">
    <property type="entry name" value="facilitated trehalose transporter Tret1"/>
    <property type="match status" value="1"/>
</dbReference>
<feature type="transmembrane region" description="Helical" evidence="8">
    <location>
        <begin position="89"/>
        <end position="111"/>
    </location>
</feature>
<keyword evidence="4" id="KW-0762">Sugar transport</keyword>
<dbReference type="InterPro" id="IPR020846">
    <property type="entry name" value="MFS_dom"/>
</dbReference>
<dbReference type="InterPro" id="IPR005828">
    <property type="entry name" value="MFS_sugar_transport-like"/>
</dbReference>
<dbReference type="CDD" id="cd17358">
    <property type="entry name" value="MFS_GLUT6_8_Class3_like"/>
    <property type="match status" value="1"/>
</dbReference>
<gene>
    <name evidence="10" type="ORF">KR093_007646</name>
</gene>
<dbReference type="PROSITE" id="PS50850">
    <property type="entry name" value="MFS"/>
    <property type="match status" value="1"/>
</dbReference>
<name>A0AAD4K5N6_9MUSC</name>
<feature type="transmembrane region" description="Helical" evidence="8">
    <location>
        <begin position="237"/>
        <end position="257"/>
    </location>
</feature>
<dbReference type="GO" id="GO:0005886">
    <property type="term" value="C:plasma membrane"/>
    <property type="evidence" value="ECO:0007669"/>
    <property type="project" value="UniProtKB-SubCell"/>
</dbReference>
<feature type="transmembrane region" description="Helical" evidence="8">
    <location>
        <begin position="147"/>
        <end position="169"/>
    </location>
</feature>
<dbReference type="GO" id="GO:0051119">
    <property type="term" value="F:sugar transmembrane transporter activity"/>
    <property type="evidence" value="ECO:0007669"/>
    <property type="project" value="InterPro"/>
</dbReference>
<feature type="transmembrane region" description="Helical" evidence="8">
    <location>
        <begin position="302"/>
        <end position="326"/>
    </location>
</feature>
<evidence type="ECO:0000256" key="7">
    <source>
        <dbReference type="ARBA" id="ARBA00023136"/>
    </source>
</evidence>
<dbReference type="Proteomes" id="UP001200034">
    <property type="component" value="Unassembled WGS sequence"/>
</dbReference>
<dbReference type="PROSITE" id="PS00217">
    <property type="entry name" value="SUGAR_TRANSPORT_2"/>
    <property type="match status" value="1"/>
</dbReference>
<dbReference type="EMBL" id="JAJJHW010001127">
    <property type="protein sequence ID" value="KAH8377878.1"/>
    <property type="molecule type" value="Genomic_DNA"/>
</dbReference>
<evidence type="ECO:0000256" key="6">
    <source>
        <dbReference type="ARBA" id="ARBA00022989"/>
    </source>
</evidence>
<evidence type="ECO:0000256" key="4">
    <source>
        <dbReference type="ARBA" id="ARBA00022597"/>
    </source>
</evidence>
<comment type="subcellular location">
    <subcellularLocation>
        <location evidence="1">Cell membrane</location>
        <topology evidence="1">Multi-pass membrane protein</topology>
    </subcellularLocation>
</comment>
<evidence type="ECO:0000256" key="5">
    <source>
        <dbReference type="ARBA" id="ARBA00022692"/>
    </source>
</evidence>
<dbReference type="Gene3D" id="1.20.1250.20">
    <property type="entry name" value="MFS general substrate transporter like domains"/>
    <property type="match status" value="1"/>
</dbReference>
<dbReference type="InterPro" id="IPR036259">
    <property type="entry name" value="MFS_trans_sf"/>
</dbReference>
<feature type="transmembrane region" description="Helical" evidence="8">
    <location>
        <begin position="338"/>
        <end position="361"/>
    </location>
</feature>
<reference evidence="10" key="1">
    <citation type="journal article" date="2021" name="Mol. Ecol. Resour.">
        <title>Phylogenomic analyses of the genus Drosophila reveals genomic signals of climate adaptation.</title>
        <authorList>
            <person name="Li F."/>
            <person name="Rane R.V."/>
            <person name="Luria V."/>
            <person name="Xiong Z."/>
            <person name="Chen J."/>
            <person name="Li Z."/>
            <person name="Catullo R.A."/>
            <person name="Griffin P.C."/>
            <person name="Schiffer M."/>
            <person name="Pearce S."/>
            <person name="Lee S.F."/>
            <person name="McElroy K."/>
            <person name="Stocker A."/>
            <person name="Shirriffs J."/>
            <person name="Cockerell F."/>
            <person name="Coppin C."/>
            <person name="Sgro C.M."/>
            <person name="Karger A."/>
            <person name="Cain J.W."/>
            <person name="Weber J.A."/>
            <person name="Santpere G."/>
            <person name="Kirschner M.W."/>
            <person name="Hoffmann A.A."/>
            <person name="Oakeshott J.G."/>
            <person name="Zhang G."/>
        </authorList>
    </citation>
    <scope>NUCLEOTIDE SEQUENCE</scope>
    <source>
        <strain evidence="10">BGI-SZ-2011g</strain>
    </source>
</reference>